<keyword evidence="5" id="KW-1185">Reference proteome</keyword>
<dbReference type="PANTHER" id="PTHR24043:SF8">
    <property type="entry name" value="EGF-LIKE DOMAIN-CONTAINING PROTEIN"/>
    <property type="match status" value="1"/>
</dbReference>
<dbReference type="InterPro" id="IPR042635">
    <property type="entry name" value="MEGF10/SREC1/2-like"/>
</dbReference>
<feature type="domain" description="EGF-like" evidence="3">
    <location>
        <begin position="206"/>
        <end position="236"/>
    </location>
</feature>
<evidence type="ECO:0000259" key="3">
    <source>
        <dbReference type="SMART" id="SM00181"/>
    </source>
</evidence>
<sequence>MSVSMVTSVPRPAQGVATAQEAHVSDTRRGAKGVSAAVMATTVREHAQTVLVASVIRLSVFAKAHAWTAISGKSVTPVAAIDARAVRSLLERVWFAMSELTELIVNSIAVTSIISCNKVNGYCDSGACVPGFYRPTCTSSCSSNCKDVVCELQSGNCTNGCNVGWFGRVCDGTCSANCLNRNCLGSADNCLEGCVPEMYGPQCNIPCNSNCSTGVCNITGYCTRGCLPGWYGDMCDRMCNATCMDGRCSRTLGTNPSPLCRTSACPAGLTGTFCNVSCSSSFCAENKCGRYTGTCIGCLVGRYGDQCERQCDTCLAGTKFQQVDGRCDDECMPGYYGSFCRQSCTTCITCTKSTGLCTTCTRGQYGELCQYNCRSIISCNIVTADCASRQCTAGYWDTDCFSFCNPNCGRSNTTGLVSCDFLTGRCSSECVSGWYGSHCDRKCESLCYDGSCDRNQGVCVECLKPNPDFNCPSGQLSDPLLQELLCQLQGRANCTDTNCKSSGQCNECAAGEWALSCSADCGRCSPEAFGIVRCDINTGICSTDSCVPGYHGNRCQNTCGFTCKDSTSGVNECNRNTGICTNGCDIGYYDVYCDKNCSDRCRNRDCATTANDCRQECAYGYYGNGYYAGGCNTPCLFANCDTCNKDSGQCSTCKTGFYGTRCDLSCSPNCAANINGVISCSKDLGLCDEQRCRPGYWDTTCTIQCSATCLRDSAGNRICQFSNGTCIVGCEDTYFGSECDSAGCVTGRYGDRCEFSCLDTCNDNTCGRTSGVCDECNKLPQLQSALCRTAGKSPSV</sequence>
<feature type="domain" description="EGF-like" evidence="3">
    <location>
        <begin position="238"/>
        <end position="275"/>
    </location>
</feature>
<dbReference type="AlphaFoldDB" id="A0A9D4MFU0"/>
<feature type="domain" description="EGF-like" evidence="3">
    <location>
        <begin position="277"/>
        <end position="308"/>
    </location>
</feature>
<feature type="domain" description="EGF-like" evidence="3">
    <location>
        <begin position="136"/>
        <end position="171"/>
    </location>
</feature>
<dbReference type="InterPro" id="IPR000742">
    <property type="entry name" value="EGF"/>
</dbReference>
<protein>
    <recommendedName>
        <fullName evidence="3">EGF-like domain-containing protein</fullName>
    </recommendedName>
</protein>
<dbReference type="EMBL" id="JAIWYP010000002">
    <property type="protein sequence ID" value="KAH3875380.1"/>
    <property type="molecule type" value="Genomic_DNA"/>
</dbReference>
<feature type="domain" description="EGF-like" evidence="3">
    <location>
        <begin position="634"/>
        <end position="663"/>
    </location>
</feature>
<organism evidence="4 5">
    <name type="scientific">Dreissena polymorpha</name>
    <name type="common">Zebra mussel</name>
    <name type="synonym">Mytilus polymorpha</name>
    <dbReference type="NCBI Taxonomy" id="45954"/>
    <lineage>
        <taxon>Eukaryota</taxon>
        <taxon>Metazoa</taxon>
        <taxon>Spiralia</taxon>
        <taxon>Lophotrochozoa</taxon>
        <taxon>Mollusca</taxon>
        <taxon>Bivalvia</taxon>
        <taxon>Autobranchia</taxon>
        <taxon>Heteroconchia</taxon>
        <taxon>Euheterodonta</taxon>
        <taxon>Imparidentia</taxon>
        <taxon>Neoheterodontei</taxon>
        <taxon>Myida</taxon>
        <taxon>Dreissenoidea</taxon>
        <taxon>Dreissenidae</taxon>
        <taxon>Dreissena</taxon>
    </lineage>
</organism>
<reference evidence="4" key="1">
    <citation type="journal article" date="2019" name="bioRxiv">
        <title>The Genome of the Zebra Mussel, Dreissena polymorpha: A Resource for Invasive Species Research.</title>
        <authorList>
            <person name="McCartney M.A."/>
            <person name="Auch B."/>
            <person name="Kono T."/>
            <person name="Mallez S."/>
            <person name="Zhang Y."/>
            <person name="Obille A."/>
            <person name="Becker A."/>
            <person name="Abrahante J.E."/>
            <person name="Garbe J."/>
            <person name="Badalamenti J.P."/>
            <person name="Herman A."/>
            <person name="Mangelson H."/>
            <person name="Liachko I."/>
            <person name="Sullivan S."/>
            <person name="Sone E.D."/>
            <person name="Koren S."/>
            <person name="Silverstein K.A.T."/>
            <person name="Beckman K.B."/>
            <person name="Gohl D.M."/>
        </authorList>
    </citation>
    <scope>NUCLEOTIDE SEQUENCE</scope>
    <source>
        <strain evidence="4">Duluth1</strain>
        <tissue evidence="4">Whole animal</tissue>
    </source>
</reference>
<accession>A0A9D4MFU0</accession>
<evidence type="ECO:0000256" key="1">
    <source>
        <dbReference type="ARBA" id="ARBA00022536"/>
    </source>
</evidence>
<comment type="caution">
    <text evidence="4">The sequence shown here is derived from an EMBL/GenBank/DDBJ whole genome shotgun (WGS) entry which is preliminary data.</text>
</comment>
<gene>
    <name evidence="4" type="ORF">DPMN_038644</name>
</gene>
<keyword evidence="1" id="KW-0245">EGF-like domain</keyword>
<dbReference type="Proteomes" id="UP000828390">
    <property type="component" value="Unassembled WGS sequence"/>
</dbReference>
<feature type="domain" description="EGF-like" evidence="3">
    <location>
        <begin position="173"/>
        <end position="204"/>
    </location>
</feature>
<evidence type="ECO:0000313" key="4">
    <source>
        <dbReference type="EMBL" id="KAH3875380.1"/>
    </source>
</evidence>
<dbReference type="GO" id="GO:0005044">
    <property type="term" value="F:scavenger receptor activity"/>
    <property type="evidence" value="ECO:0007669"/>
    <property type="project" value="InterPro"/>
</dbReference>
<feature type="domain" description="EGF-like" evidence="3">
    <location>
        <begin position="708"/>
        <end position="754"/>
    </location>
</feature>
<dbReference type="PANTHER" id="PTHR24043">
    <property type="entry name" value="SCAVENGER RECEPTOR CLASS F"/>
    <property type="match status" value="1"/>
</dbReference>
<dbReference type="SMART" id="SM00181">
    <property type="entry name" value="EGF"/>
    <property type="match status" value="9"/>
</dbReference>
<proteinExistence type="predicted"/>
<reference evidence="4" key="2">
    <citation type="submission" date="2020-11" db="EMBL/GenBank/DDBJ databases">
        <authorList>
            <person name="McCartney M.A."/>
            <person name="Auch B."/>
            <person name="Kono T."/>
            <person name="Mallez S."/>
            <person name="Becker A."/>
            <person name="Gohl D.M."/>
            <person name="Silverstein K.A.T."/>
            <person name="Koren S."/>
            <person name="Bechman K.B."/>
            <person name="Herman A."/>
            <person name="Abrahante J.E."/>
            <person name="Garbe J."/>
        </authorList>
    </citation>
    <scope>NUCLEOTIDE SEQUENCE</scope>
    <source>
        <strain evidence="4">Duluth1</strain>
        <tissue evidence="4">Whole animal</tissue>
    </source>
</reference>
<name>A0A9D4MFU0_DREPO</name>
<feature type="domain" description="EGF-like" evidence="3">
    <location>
        <begin position="485"/>
        <end position="518"/>
    </location>
</feature>
<evidence type="ECO:0000313" key="5">
    <source>
        <dbReference type="Proteomes" id="UP000828390"/>
    </source>
</evidence>
<feature type="region of interest" description="Disordered" evidence="2">
    <location>
        <begin position="1"/>
        <end position="22"/>
    </location>
</feature>
<feature type="domain" description="EGF-like" evidence="3">
    <location>
        <begin position="554"/>
        <end position="594"/>
    </location>
</feature>
<evidence type="ECO:0000256" key="2">
    <source>
        <dbReference type="SAM" id="MobiDB-lite"/>
    </source>
</evidence>